<dbReference type="Pfam" id="PF03176">
    <property type="entry name" value="MMPL"/>
    <property type="match status" value="1"/>
</dbReference>
<gene>
    <name evidence="9" type="ORF">LRS13_25150</name>
</gene>
<evidence type="ECO:0000256" key="7">
    <source>
        <dbReference type="SAM" id="Phobius"/>
    </source>
</evidence>
<keyword evidence="5 7" id="KW-1133">Transmembrane helix</keyword>
<dbReference type="PANTHER" id="PTHR33406:SF11">
    <property type="entry name" value="MEMBRANE PROTEIN SCO6666-RELATED"/>
    <property type="match status" value="1"/>
</dbReference>
<evidence type="ECO:0000259" key="8">
    <source>
        <dbReference type="Pfam" id="PF03176"/>
    </source>
</evidence>
<keyword evidence="10" id="KW-1185">Reference proteome</keyword>
<feature type="domain" description="Membrane transport protein MMPL" evidence="8">
    <location>
        <begin position="25"/>
        <end position="226"/>
    </location>
</feature>
<dbReference type="SUPFAM" id="SSF82866">
    <property type="entry name" value="Multidrug efflux transporter AcrB transmembrane domain"/>
    <property type="match status" value="1"/>
</dbReference>
<dbReference type="EMBL" id="CP088295">
    <property type="protein sequence ID" value="UUY06378.1"/>
    <property type="molecule type" value="Genomic_DNA"/>
</dbReference>
<keyword evidence="4 7" id="KW-0812">Transmembrane</keyword>
<accession>A0ABY5PNY7</accession>
<evidence type="ECO:0000256" key="5">
    <source>
        <dbReference type="ARBA" id="ARBA00022989"/>
    </source>
</evidence>
<evidence type="ECO:0000256" key="4">
    <source>
        <dbReference type="ARBA" id="ARBA00022692"/>
    </source>
</evidence>
<protein>
    <submittedName>
        <fullName evidence="9">MMPL family transporter</fullName>
    </submittedName>
</protein>
<evidence type="ECO:0000256" key="2">
    <source>
        <dbReference type="ARBA" id="ARBA00010157"/>
    </source>
</evidence>
<feature type="transmembrane region" description="Helical" evidence="7">
    <location>
        <begin position="169"/>
        <end position="194"/>
    </location>
</feature>
<sequence length="294" mass="30832">MSADADLDAVTGRVEHRFGGRPDLILGGEDVARAQLTAQVKEDLTRAELLAFPLLALLCVLIFRGLAAILPLIVALLSVTSTFTLLRVVDEVVAVSPFALNLVLALGLGLSVDFSLLMVSRFREEAGRRPVIDAVVGTMSSAGRAVAYSAMTVALALSVLAVFPQRFMVSMAIGGVLVALCAALSALVVIPALLARFGPHVQTRSAPPARGRWYDFAHAVMRRPLAVALATTAVLLLLAAPALRAAWTGIDAGALPTERSARTLQDSVAAGFATDETPLAVVVKAPGERKPGRR</sequence>
<evidence type="ECO:0000256" key="3">
    <source>
        <dbReference type="ARBA" id="ARBA00022475"/>
    </source>
</evidence>
<organism evidence="9 10">
    <name type="scientific">Svornostia abyssi</name>
    <dbReference type="NCBI Taxonomy" id="2898438"/>
    <lineage>
        <taxon>Bacteria</taxon>
        <taxon>Bacillati</taxon>
        <taxon>Actinomycetota</taxon>
        <taxon>Thermoleophilia</taxon>
        <taxon>Solirubrobacterales</taxon>
        <taxon>Baekduiaceae</taxon>
        <taxon>Svornostia</taxon>
    </lineage>
</organism>
<comment type="similarity">
    <text evidence="2">Belongs to the resistance-nodulation-cell division (RND) (TC 2.A.6) family. MmpL subfamily.</text>
</comment>
<evidence type="ECO:0000256" key="6">
    <source>
        <dbReference type="ARBA" id="ARBA00023136"/>
    </source>
</evidence>
<evidence type="ECO:0000256" key="1">
    <source>
        <dbReference type="ARBA" id="ARBA00004651"/>
    </source>
</evidence>
<reference evidence="10" key="1">
    <citation type="submission" date="2021-11" db="EMBL/GenBank/DDBJ databases">
        <title>Cultivation dependent microbiological survey of springs from the worlds oldest radium mine currently devoted to the extraction of radon-saturated water.</title>
        <authorList>
            <person name="Kapinusova G."/>
            <person name="Smrhova T."/>
            <person name="Strejcek M."/>
            <person name="Suman J."/>
            <person name="Jani K."/>
            <person name="Pajer P."/>
            <person name="Uhlik O."/>
        </authorList>
    </citation>
    <scope>NUCLEOTIDE SEQUENCE [LARGE SCALE GENOMIC DNA]</scope>
    <source>
        <strain evidence="10">J379</strain>
    </source>
</reference>
<feature type="transmembrane region" description="Helical" evidence="7">
    <location>
        <begin position="98"/>
        <end position="119"/>
    </location>
</feature>
<dbReference type="InterPro" id="IPR004869">
    <property type="entry name" value="MMPL_dom"/>
</dbReference>
<comment type="subcellular location">
    <subcellularLocation>
        <location evidence="1">Cell membrane</location>
        <topology evidence="1">Multi-pass membrane protein</topology>
    </subcellularLocation>
</comment>
<feature type="transmembrane region" description="Helical" evidence="7">
    <location>
        <begin position="225"/>
        <end position="247"/>
    </location>
</feature>
<feature type="transmembrane region" description="Helical" evidence="7">
    <location>
        <begin position="49"/>
        <end position="78"/>
    </location>
</feature>
<dbReference type="PANTHER" id="PTHR33406">
    <property type="entry name" value="MEMBRANE PROTEIN MJ1562-RELATED"/>
    <property type="match status" value="1"/>
</dbReference>
<dbReference type="Gene3D" id="1.20.1640.10">
    <property type="entry name" value="Multidrug efflux transporter AcrB transmembrane domain"/>
    <property type="match status" value="1"/>
</dbReference>
<keyword evidence="6 7" id="KW-0472">Membrane</keyword>
<dbReference type="Proteomes" id="UP001058860">
    <property type="component" value="Chromosome"/>
</dbReference>
<proteinExistence type="inferred from homology"/>
<keyword evidence="3" id="KW-1003">Cell membrane</keyword>
<evidence type="ECO:0000313" key="9">
    <source>
        <dbReference type="EMBL" id="UUY06378.1"/>
    </source>
</evidence>
<evidence type="ECO:0000313" key="10">
    <source>
        <dbReference type="Proteomes" id="UP001058860"/>
    </source>
</evidence>
<dbReference type="InterPro" id="IPR050545">
    <property type="entry name" value="Mycobact_MmpL"/>
</dbReference>
<feature type="transmembrane region" description="Helical" evidence="7">
    <location>
        <begin position="145"/>
        <end position="163"/>
    </location>
</feature>
<name>A0ABY5PNY7_9ACTN</name>